<proteinExistence type="predicted"/>
<feature type="domain" description="ThuA-like" evidence="1">
    <location>
        <begin position="9"/>
        <end position="225"/>
    </location>
</feature>
<reference evidence="3" key="1">
    <citation type="journal article" date="2020" name="mSystems">
        <title>Genome- and Community-Level Interaction Insights into Carbon Utilization and Element Cycling Functions of Hydrothermarchaeota in Hydrothermal Sediment.</title>
        <authorList>
            <person name="Zhou Z."/>
            <person name="Liu Y."/>
            <person name="Xu W."/>
            <person name="Pan J."/>
            <person name="Luo Z.H."/>
            <person name="Li M."/>
        </authorList>
    </citation>
    <scope>NUCLEOTIDE SEQUENCE [LARGE SCALE GENOMIC DNA]</scope>
    <source>
        <strain evidence="2">SpSt-629</strain>
        <strain evidence="3">SpSt-688</strain>
    </source>
</reference>
<dbReference type="Pfam" id="PF06283">
    <property type="entry name" value="ThuA"/>
    <property type="match status" value="1"/>
</dbReference>
<protein>
    <submittedName>
        <fullName evidence="3">ThuA domain-containing protein</fullName>
    </submittedName>
</protein>
<dbReference type="AlphaFoldDB" id="A0A7J3MXQ3"/>
<dbReference type="PANTHER" id="PTHR40469:SF2">
    <property type="entry name" value="GALACTOSE-BINDING DOMAIN-LIKE SUPERFAMILY PROTEIN"/>
    <property type="match status" value="1"/>
</dbReference>
<dbReference type="Gene3D" id="3.40.50.880">
    <property type="match status" value="1"/>
</dbReference>
<name>A0A7J3MXQ3_9CREN</name>
<dbReference type="SUPFAM" id="SSF52317">
    <property type="entry name" value="Class I glutamine amidotransferase-like"/>
    <property type="match status" value="1"/>
</dbReference>
<dbReference type="InterPro" id="IPR029062">
    <property type="entry name" value="Class_I_gatase-like"/>
</dbReference>
<gene>
    <name evidence="2" type="ORF">ENT99_04300</name>
    <name evidence="3" type="ORF">ENU64_02760</name>
</gene>
<dbReference type="PANTHER" id="PTHR40469">
    <property type="entry name" value="SECRETED GLYCOSYL HYDROLASE"/>
    <property type="match status" value="1"/>
</dbReference>
<dbReference type="EMBL" id="DTDH01000078">
    <property type="protein sequence ID" value="HGT98335.1"/>
    <property type="molecule type" value="Genomic_DNA"/>
</dbReference>
<evidence type="ECO:0000259" key="1">
    <source>
        <dbReference type="Pfam" id="PF06283"/>
    </source>
</evidence>
<dbReference type="EMBL" id="DTAU01000086">
    <property type="protein sequence ID" value="HFQ78909.1"/>
    <property type="molecule type" value="Genomic_DNA"/>
</dbReference>
<evidence type="ECO:0000313" key="3">
    <source>
        <dbReference type="EMBL" id="HGT98335.1"/>
    </source>
</evidence>
<accession>A0A7J3MXQ3</accession>
<organism evidence="3">
    <name type="scientific">Ignisphaera aggregans</name>
    <dbReference type="NCBI Taxonomy" id="334771"/>
    <lineage>
        <taxon>Archaea</taxon>
        <taxon>Thermoproteota</taxon>
        <taxon>Thermoprotei</taxon>
        <taxon>Desulfurococcales</taxon>
        <taxon>Desulfurococcaceae</taxon>
        <taxon>Ignisphaera</taxon>
    </lineage>
</organism>
<comment type="caution">
    <text evidence="3">The sequence shown here is derived from an EMBL/GenBank/DDBJ whole genome shotgun (WGS) entry which is preliminary data.</text>
</comment>
<sequence>MFRSRVLDKILVFTYTAGYRHSYITTAIEVLTRLGEKTNLFEVYATEDLEEFTNTTLNSSKAVLFLTSGDIPFSEEQKNLLIEFVESGGGFIGIHNAADTLYSYPRYGEMIGGYFHSHPWKQEAVFIVEDTNHPATKHLPKRFKAYEEIYVFRNWIGRNRARVLISLDTSSVDLSISSKDVRDYPMSWCHSYGDGRVFYTAFGHQVKRWREEWFQNHILGGIVWVLDKELLDRQTYRG</sequence>
<evidence type="ECO:0000313" key="2">
    <source>
        <dbReference type="EMBL" id="HFQ78909.1"/>
    </source>
</evidence>
<dbReference type="InterPro" id="IPR029010">
    <property type="entry name" value="ThuA-like"/>
</dbReference>